<accession>A0ABQ4J0X7</accession>
<name>A0ABQ4J0X7_9ACTN</name>
<evidence type="ECO:0000313" key="4">
    <source>
        <dbReference type="Proteomes" id="UP000643165"/>
    </source>
</evidence>
<keyword evidence="2" id="KW-0812">Transmembrane</keyword>
<feature type="transmembrane region" description="Helical" evidence="2">
    <location>
        <begin position="319"/>
        <end position="345"/>
    </location>
</feature>
<organism evidence="3 4">
    <name type="scientific">Micromonospora lutea</name>
    <dbReference type="NCBI Taxonomy" id="419825"/>
    <lineage>
        <taxon>Bacteria</taxon>
        <taxon>Bacillati</taxon>
        <taxon>Actinomycetota</taxon>
        <taxon>Actinomycetes</taxon>
        <taxon>Micromonosporales</taxon>
        <taxon>Micromonosporaceae</taxon>
        <taxon>Micromonospora</taxon>
    </lineage>
</organism>
<dbReference type="SUPFAM" id="SSF53474">
    <property type="entry name" value="alpha/beta-Hydrolases"/>
    <property type="match status" value="1"/>
</dbReference>
<evidence type="ECO:0000256" key="1">
    <source>
        <dbReference type="SAM" id="MobiDB-lite"/>
    </source>
</evidence>
<dbReference type="EMBL" id="BOPB01000026">
    <property type="protein sequence ID" value="GIJ23690.1"/>
    <property type="molecule type" value="Genomic_DNA"/>
</dbReference>
<comment type="caution">
    <text evidence="3">The sequence shown here is derived from an EMBL/GenBank/DDBJ whole genome shotgun (WGS) entry which is preliminary data.</text>
</comment>
<feature type="transmembrane region" description="Helical" evidence="2">
    <location>
        <begin position="449"/>
        <end position="474"/>
    </location>
</feature>
<protein>
    <recommendedName>
        <fullName evidence="5">Integral membrane protein</fullName>
    </recommendedName>
</protein>
<feature type="transmembrane region" description="Helical" evidence="2">
    <location>
        <begin position="116"/>
        <end position="139"/>
    </location>
</feature>
<feature type="region of interest" description="Disordered" evidence="1">
    <location>
        <begin position="356"/>
        <end position="387"/>
    </location>
</feature>
<dbReference type="Proteomes" id="UP000643165">
    <property type="component" value="Unassembled WGS sequence"/>
</dbReference>
<feature type="transmembrane region" description="Helical" evidence="2">
    <location>
        <begin position="162"/>
        <end position="181"/>
    </location>
</feature>
<feature type="transmembrane region" description="Helical" evidence="2">
    <location>
        <begin position="224"/>
        <end position="243"/>
    </location>
</feature>
<feature type="transmembrane region" description="Helical" evidence="2">
    <location>
        <begin position="521"/>
        <end position="542"/>
    </location>
</feature>
<feature type="transmembrane region" description="Helical" evidence="2">
    <location>
        <begin position="286"/>
        <end position="307"/>
    </location>
</feature>
<keyword evidence="2" id="KW-1133">Transmembrane helix</keyword>
<gene>
    <name evidence="3" type="ORF">Vlu01_43140</name>
</gene>
<dbReference type="RefSeq" id="WP_204002465.1">
    <property type="nucleotide sequence ID" value="NZ_BOPB01000026.1"/>
</dbReference>
<evidence type="ECO:0000313" key="3">
    <source>
        <dbReference type="EMBL" id="GIJ23690.1"/>
    </source>
</evidence>
<feature type="compositionally biased region" description="Low complexity" evidence="1">
    <location>
        <begin position="356"/>
        <end position="365"/>
    </location>
</feature>
<dbReference type="InterPro" id="IPR029058">
    <property type="entry name" value="AB_hydrolase_fold"/>
</dbReference>
<keyword evidence="4" id="KW-1185">Reference proteome</keyword>
<evidence type="ECO:0000256" key="2">
    <source>
        <dbReference type="SAM" id="Phobius"/>
    </source>
</evidence>
<reference evidence="3 4" key="1">
    <citation type="submission" date="2021-01" db="EMBL/GenBank/DDBJ databases">
        <title>Whole genome shotgun sequence of Verrucosispora lutea NBRC 106530.</title>
        <authorList>
            <person name="Komaki H."/>
            <person name="Tamura T."/>
        </authorList>
    </citation>
    <scope>NUCLEOTIDE SEQUENCE [LARGE SCALE GENOMIC DNA]</scope>
    <source>
        <strain evidence="3 4">NBRC 106530</strain>
    </source>
</reference>
<feature type="transmembrane region" description="Helical" evidence="2">
    <location>
        <begin position="408"/>
        <end position="429"/>
    </location>
</feature>
<keyword evidence="2" id="KW-0472">Membrane</keyword>
<proteinExistence type="predicted"/>
<sequence length="786" mass="83805">MTSEPEAPDDDVVELRVHGVSGANAEQILDRPHSRQVAGDRSGGFYRPRPGYPDTKGAAGVTLEAYRWSDLPSGTTIRTLSLMFLLPFMLCNVAFWMRPTRRDSSSGAVLKAICRLLALTLTMLYVLAAMGVALDLIAWRCMPNPSCLAGRPWLSWIGDRPTGLTLATFALLPAAALGLVWRLAARPGRDFDAFHTSATASGAHQLSAVAQWDGAPTVGRLRSLHVAAGLMTLSIGLVTARINSGPSNLGVALAIVTGALLLTCIVMVCVHSLIDLVPVDSFADRFVRGLRTLACVLAVVVLVAVAVDPTPWRVSEGLPGYATAVGLTILTQTILLFALGAGALLNRNQVSRGHAATAGAARGAGPSDRRRAGPDPTPAVGIEPDEVRRGIGHDGLNAGPLRGLGAPVMAAVATGLAVAISADLVYRVADLLNRRASVGNDRAISPPLGYKWAVFVFLVAAATTLVSAVIIILVSRHARIRTARATVAHDYPDAPPAAGYRLRQIERMIARARFTERIETIAVVYACVVGVGMPSSLLGMLELAPNTTVQRLTGIPAAAIDFAIQVGSFVIAAVVLALLVGGIFAYRTSEFRRYVGVLWDLGTFWPRAAHPFAPPCYAERAVPELTRRIVHLTGQGHGVLLTGHSHGSVLLAATILQLPPNVCSRLALLTYGSPLRRIYTRLFPAYVNEAVLCEVGNRVHWRWINLWRDTDPIGGWVFSPHRPGRAPTVSGPADGVDRRLRDPVDVVPPPGDSVPPPIVGHWPGESDPRFAVAVAELAGRLRNRLH</sequence>
<evidence type="ECO:0008006" key="5">
    <source>
        <dbReference type="Google" id="ProtNLM"/>
    </source>
</evidence>
<feature type="transmembrane region" description="Helical" evidence="2">
    <location>
        <begin position="249"/>
        <end position="274"/>
    </location>
</feature>
<feature type="transmembrane region" description="Helical" evidence="2">
    <location>
        <begin position="562"/>
        <end position="586"/>
    </location>
</feature>
<feature type="transmembrane region" description="Helical" evidence="2">
    <location>
        <begin position="76"/>
        <end position="95"/>
    </location>
</feature>